<dbReference type="OrthoDB" id="1423431at2759"/>
<dbReference type="Proteomes" id="UP000325081">
    <property type="component" value="Unassembled WGS sequence"/>
</dbReference>
<dbReference type="AlphaFoldDB" id="A0A5A7Q251"/>
<gene>
    <name evidence="1" type="ORF">STAS_15667</name>
</gene>
<accession>A0A5A7Q251</accession>
<dbReference type="GO" id="GO:0003677">
    <property type="term" value="F:DNA binding"/>
    <property type="evidence" value="ECO:0007669"/>
    <property type="project" value="UniProtKB-KW"/>
</dbReference>
<keyword evidence="2" id="KW-1185">Reference proteome</keyword>
<keyword evidence="1" id="KW-0238">DNA-binding</keyword>
<dbReference type="EMBL" id="BKCP01005572">
    <property type="protein sequence ID" value="GER39094.1"/>
    <property type="molecule type" value="Genomic_DNA"/>
</dbReference>
<sequence>MMKASCEVQANLEDRGQSKRTGKDAIGEKGCWNSNETGYTHGSRDVRTLRPSAGGSRSLTPQDLVMVERVGYCLFVSIAFERMPEFSSQCNILGHSAATCWKHVPQRFESLMEWRTLGLLNPYYRGVRRSGAKKWCKRKSPVRQESLDARPGTVRKVMGIAKPGTLSQYPELVDSLAHEGHNRIAALDLEGTAAVHCFREKALETSLSRKGGFQGQLQSLISGAMPNLFPRGNGSIACRPSV</sequence>
<proteinExistence type="predicted"/>
<reference evidence="2" key="1">
    <citation type="journal article" date="2019" name="Curr. Biol.">
        <title>Genome Sequence of Striga asiatica Provides Insight into the Evolution of Plant Parasitism.</title>
        <authorList>
            <person name="Yoshida S."/>
            <person name="Kim S."/>
            <person name="Wafula E.K."/>
            <person name="Tanskanen J."/>
            <person name="Kim Y.M."/>
            <person name="Honaas L."/>
            <person name="Yang Z."/>
            <person name="Spallek T."/>
            <person name="Conn C.E."/>
            <person name="Ichihashi Y."/>
            <person name="Cheong K."/>
            <person name="Cui S."/>
            <person name="Der J.P."/>
            <person name="Gundlach H."/>
            <person name="Jiao Y."/>
            <person name="Hori C."/>
            <person name="Ishida J.K."/>
            <person name="Kasahara H."/>
            <person name="Kiba T."/>
            <person name="Kim M.S."/>
            <person name="Koo N."/>
            <person name="Laohavisit A."/>
            <person name="Lee Y.H."/>
            <person name="Lumba S."/>
            <person name="McCourt P."/>
            <person name="Mortimer J.C."/>
            <person name="Mutuku J.M."/>
            <person name="Nomura T."/>
            <person name="Sasaki-Sekimoto Y."/>
            <person name="Seto Y."/>
            <person name="Wang Y."/>
            <person name="Wakatake T."/>
            <person name="Sakakibara H."/>
            <person name="Demura T."/>
            <person name="Yamaguchi S."/>
            <person name="Yoneyama K."/>
            <person name="Manabe R.I."/>
            <person name="Nelson D.C."/>
            <person name="Schulman A.H."/>
            <person name="Timko M.P."/>
            <person name="dePamphilis C.W."/>
            <person name="Choi D."/>
            <person name="Shirasu K."/>
        </authorList>
    </citation>
    <scope>NUCLEOTIDE SEQUENCE [LARGE SCALE GENOMIC DNA]</scope>
    <source>
        <strain evidence="2">cv. UVA1</strain>
    </source>
</reference>
<protein>
    <submittedName>
        <fullName evidence="1">Integrase-type DNA-binding superfamily protein</fullName>
    </submittedName>
</protein>
<comment type="caution">
    <text evidence="1">The sequence shown here is derived from an EMBL/GenBank/DDBJ whole genome shotgun (WGS) entry which is preliminary data.</text>
</comment>
<evidence type="ECO:0000313" key="2">
    <source>
        <dbReference type="Proteomes" id="UP000325081"/>
    </source>
</evidence>
<evidence type="ECO:0000313" key="1">
    <source>
        <dbReference type="EMBL" id="GER39094.1"/>
    </source>
</evidence>
<name>A0A5A7Q251_STRAF</name>
<organism evidence="1 2">
    <name type="scientific">Striga asiatica</name>
    <name type="common">Asiatic witchweed</name>
    <name type="synonym">Buchnera asiatica</name>
    <dbReference type="NCBI Taxonomy" id="4170"/>
    <lineage>
        <taxon>Eukaryota</taxon>
        <taxon>Viridiplantae</taxon>
        <taxon>Streptophyta</taxon>
        <taxon>Embryophyta</taxon>
        <taxon>Tracheophyta</taxon>
        <taxon>Spermatophyta</taxon>
        <taxon>Magnoliopsida</taxon>
        <taxon>eudicotyledons</taxon>
        <taxon>Gunneridae</taxon>
        <taxon>Pentapetalae</taxon>
        <taxon>asterids</taxon>
        <taxon>lamiids</taxon>
        <taxon>Lamiales</taxon>
        <taxon>Orobanchaceae</taxon>
        <taxon>Buchnereae</taxon>
        <taxon>Striga</taxon>
    </lineage>
</organism>